<dbReference type="SUPFAM" id="SSF56112">
    <property type="entry name" value="Protein kinase-like (PK-like)"/>
    <property type="match status" value="1"/>
</dbReference>
<keyword evidence="12" id="KW-1185">Reference proteome</keyword>
<dbReference type="InterPro" id="IPR000719">
    <property type="entry name" value="Prot_kinase_dom"/>
</dbReference>
<dbReference type="PROSITE" id="PS00107">
    <property type="entry name" value="PROTEIN_KINASE_ATP"/>
    <property type="match status" value="1"/>
</dbReference>
<evidence type="ECO:0000313" key="12">
    <source>
        <dbReference type="Proteomes" id="UP000078348"/>
    </source>
</evidence>
<feature type="domain" description="SPX" evidence="10">
    <location>
        <begin position="1"/>
        <end position="170"/>
    </location>
</feature>
<dbReference type="InterPro" id="IPR008271">
    <property type="entry name" value="Ser/Thr_kinase_AS"/>
</dbReference>
<evidence type="ECO:0000256" key="4">
    <source>
        <dbReference type="ARBA" id="ARBA00022777"/>
    </source>
</evidence>
<dbReference type="STRING" id="478820.A0A196SFB2"/>
<dbReference type="PROSITE" id="PS00108">
    <property type="entry name" value="PROTEIN_KINASE_ST"/>
    <property type="match status" value="1"/>
</dbReference>
<protein>
    <submittedName>
        <fullName evidence="11">Calcium/calmodulin-dependent protein kinase</fullName>
    </submittedName>
</protein>
<dbReference type="Pfam" id="PF00169">
    <property type="entry name" value="PH"/>
    <property type="match status" value="1"/>
</dbReference>
<dbReference type="InterPro" id="IPR001849">
    <property type="entry name" value="PH_domain"/>
</dbReference>
<dbReference type="PROSITE" id="PS50003">
    <property type="entry name" value="PH_DOMAIN"/>
    <property type="match status" value="1"/>
</dbReference>
<dbReference type="CDD" id="cd14447">
    <property type="entry name" value="SPX"/>
    <property type="match status" value="1"/>
</dbReference>
<dbReference type="FunFam" id="1.10.510.10:FF:000571">
    <property type="entry name" value="Maternal embryonic leucine zipper kinase"/>
    <property type="match status" value="1"/>
</dbReference>
<evidence type="ECO:0000259" key="10">
    <source>
        <dbReference type="PROSITE" id="PS51382"/>
    </source>
</evidence>
<evidence type="ECO:0000259" key="9">
    <source>
        <dbReference type="PROSITE" id="PS50011"/>
    </source>
</evidence>
<evidence type="ECO:0000256" key="7">
    <source>
        <dbReference type="SAM" id="MobiDB-lite"/>
    </source>
</evidence>
<comment type="caution">
    <text evidence="11">The sequence shown here is derived from an EMBL/GenBank/DDBJ whole genome shotgun (WGS) entry which is preliminary data.</text>
</comment>
<dbReference type="InterPro" id="IPR004331">
    <property type="entry name" value="SPX_dom"/>
</dbReference>
<dbReference type="CDD" id="cd05117">
    <property type="entry name" value="STKc_CAMK"/>
    <property type="match status" value="1"/>
</dbReference>
<keyword evidence="1" id="KW-0723">Serine/threonine-protein kinase</keyword>
<organism evidence="11 12">
    <name type="scientific">Blastocystis sp. subtype 1 (strain ATCC 50177 / NandII)</name>
    <dbReference type="NCBI Taxonomy" id="478820"/>
    <lineage>
        <taxon>Eukaryota</taxon>
        <taxon>Sar</taxon>
        <taxon>Stramenopiles</taxon>
        <taxon>Bigyra</taxon>
        <taxon>Opalozoa</taxon>
        <taxon>Opalinata</taxon>
        <taxon>Blastocystidae</taxon>
        <taxon>Blastocystis</taxon>
    </lineage>
</organism>
<sequence length="1113" mass="126960">MLYGKTIETEMLKFEPDAMRAFVKYKLLKKLIGQCVDRRVKKGEEGAQSPKESTPLTEEEKERDLQAMTAFIETIIEDVIAANQYYIRKLNSIKEEYSALYDIVEEELVKKRGYLSRRKREHTALQRISTLLGEMLLLQDFSATNYQGIRKVVPLHSSYVQIIKKFRKVTHSSAVDGLMTIITNSPSRDVTTQNEIVSSIIDLYFVRKLDDRIIKSTRGCSSSPGSTFEEMEERAKAEESPDEVVELRDSTMQSVIERNLAMPGKDVLRDVVFRGKRVLKSRIPRRINPMHANSTGSDNSQGEEPVADSMLIQMAFFSIPAEMYENAEGEVMDSSELIVWEGPMMRRYSALGQWKQRYVILSNKRLCFFYTKYGALKKTVYLRNVVSLYSGQTYRYPSCTMLLTNDNEAFWFASDDAERYAAFFDVIKELFSHLIVSFFKGSFRKPAEPALLRAESGHGKQPYFNSSTSRGKQPYFNSEASHEASAGVQYRSITNVFKAAGEAKLETPKSKEGRKDYLVPILEDEDKKMKHDAMEIINDFYGVTTDVDIWLALQRFDAFIQSRKRAENEKAGHSSNSQKTFKREVSKIIECIQESQASTADLWSDALMLLAVSVLRWDLPELAELLQGKKVFDEKKILPTTLSIHKLFRFERQVGEGHYSSVWIVENRSDHQFYALKKIDLYQLDSYERLMLSKEVYSMLVLRGHPNIIRFFGFFADDSYMYIVMELAPGGRLFDYIKQRQQFTESDAQQITRCLVSAVQYCHAHGIVHRDLKPQNILLVDGTDLASIKLTDFGFSSSMRNGLLTTSLGTPGYTAPEVLRHKPYGPAVDMWSIGVIAYILLCGYHPFPQDNDKLMLYNICHGIFNFNGDSWADKSEEAKDFITRLLCVDPAQRLTARQALTHRWMMFESKSTMNMNRAVQELERFNARKVAHAVDVAKAQRIGIQIVNFIAMSDCLIYMNPTTSQDALFSLPRGTVLSADNMVSAPDGVWIHVFDHTGGQETLTNPAGKWALAGRKLDNPVCVPVGKEVYMSKFKRGKAFHLVKKSPSRDEPMKMQVPGGLAMIADRVFSNNEGTWMEINKQTLDQLNVTLEPPLYVCLMLGENVLFNKIYGK</sequence>
<keyword evidence="2" id="KW-0808">Transferase</keyword>
<evidence type="ECO:0000256" key="1">
    <source>
        <dbReference type="ARBA" id="ARBA00022527"/>
    </source>
</evidence>
<evidence type="ECO:0000256" key="6">
    <source>
        <dbReference type="PROSITE-ProRule" id="PRU10141"/>
    </source>
</evidence>
<dbReference type="Pfam" id="PF00069">
    <property type="entry name" value="Pkinase"/>
    <property type="match status" value="1"/>
</dbReference>
<gene>
    <name evidence="11" type="ORF">AV274_3278</name>
</gene>
<feature type="binding site" evidence="6">
    <location>
        <position position="677"/>
    </location>
    <ligand>
        <name>ATP</name>
        <dbReference type="ChEBI" id="CHEBI:30616"/>
    </ligand>
</feature>
<evidence type="ECO:0000313" key="11">
    <source>
        <dbReference type="EMBL" id="OAO15016.1"/>
    </source>
</evidence>
<dbReference type="SMART" id="SM00233">
    <property type="entry name" value="PH"/>
    <property type="match status" value="1"/>
</dbReference>
<dbReference type="SMART" id="SM00220">
    <property type="entry name" value="S_TKc"/>
    <property type="match status" value="1"/>
</dbReference>
<evidence type="ECO:0000259" key="8">
    <source>
        <dbReference type="PROSITE" id="PS50003"/>
    </source>
</evidence>
<name>A0A196SFB2_BLAHN</name>
<dbReference type="InterPro" id="IPR011009">
    <property type="entry name" value="Kinase-like_dom_sf"/>
</dbReference>
<feature type="domain" description="Protein kinase" evidence="9">
    <location>
        <begin position="648"/>
        <end position="905"/>
    </location>
</feature>
<reference evidence="11 12" key="1">
    <citation type="submission" date="2016-05" db="EMBL/GenBank/DDBJ databases">
        <title>Nuclear genome of Blastocystis sp. subtype 1 NandII.</title>
        <authorList>
            <person name="Gentekaki E."/>
            <person name="Curtis B."/>
            <person name="Stairs C."/>
            <person name="Eme L."/>
            <person name="Herman E."/>
            <person name="Klimes V."/>
            <person name="Arias M.C."/>
            <person name="Elias M."/>
            <person name="Hilliou F."/>
            <person name="Klute M."/>
            <person name="Malik S.-B."/>
            <person name="Pightling A."/>
            <person name="Rachubinski R."/>
            <person name="Salas D."/>
            <person name="Schlacht A."/>
            <person name="Suga H."/>
            <person name="Archibald J."/>
            <person name="Ball S.G."/>
            <person name="Clark G."/>
            <person name="Dacks J."/>
            <person name="Van Der Giezen M."/>
            <person name="Tsaousis A."/>
            <person name="Roger A."/>
        </authorList>
    </citation>
    <scope>NUCLEOTIDE SEQUENCE [LARGE SCALE GENOMIC DNA]</scope>
    <source>
        <strain evidence="12">ATCC 50177 / NandII</strain>
    </source>
</reference>
<dbReference type="PROSITE" id="PS51382">
    <property type="entry name" value="SPX"/>
    <property type="match status" value="1"/>
</dbReference>
<proteinExistence type="predicted"/>
<dbReference type="AlphaFoldDB" id="A0A196SFB2"/>
<dbReference type="Gene3D" id="1.10.510.10">
    <property type="entry name" value="Transferase(Phosphotransferase) domain 1"/>
    <property type="match status" value="1"/>
</dbReference>
<dbReference type="PROSITE" id="PS50011">
    <property type="entry name" value="PROTEIN_KINASE_DOM"/>
    <property type="match status" value="1"/>
</dbReference>
<dbReference type="Proteomes" id="UP000078348">
    <property type="component" value="Unassembled WGS sequence"/>
</dbReference>
<dbReference type="InterPro" id="IPR011993">
    <property type="entry name" value="PH-like_dom_sf"/>
</dbReference>
<dbReference type="EMBL" id="LXWW01000186">
    <property type="protein sequence ID" value="OAO15016.1"/>
    <property type="molecule type" value="Genomic_DNA"/>
</dbReference>
<dbReference type="Gene3D" id="2.30.29.30">
    <property type="entry name" value="Pleckstrin-homology domain (PH domain)/Phosphotyrosine-binding domain (PTB)"/>
    <property type="match status" value="1"/>
</dbReference>
<feature type="region of interest" description="Disordered" evidence="7">
    <location>
        <begin position="42"/>
        <end position="61"/>
    </location>
</feature>
<keyword evidence="4 11" id="KW-0418">Kinase</keyword>
<keyword evidence="5 6" id="KW-0067">ATP-binding</keyword>
<dbReference type="PANTHER" id="PTHR24349">
    <property type="entry name" value="SERINE/THREONINE-PROTEIN KINASE"/>
    <property type="match status" value="1"/>
</dbReference>
<feature type="domain" description="PH" evidence="8">
    <location>
        <begin position="337"/>
        <end position="432"/>
    </location>
</feature>
<keyword evidence="3 6" id="KW-0547">Nucleotide-binding</keyword>
<dbReference type="SUPFAM" id="SSF50729">
    <property type="entry name" value="PH domain-like"/>
    <property type="match status" value="1"/>
</dbReference>
<dbReference type="InterPro" id="IPR050205">
    <property type="entry name" value="CDPK_Ser/Thr_kinases"/>
</dbReference>
<evidence type="ECO:0000256" key="2">
    <source>
        <dbReference type="ARBA" id="ARBA00022679"/>
    </source>
</evidence>
<dbReference type="GO" id="GO:0005524">
    <property type="term" value="F:ATP binding"/>
    <property type="evidence" value="ECO:0007669"/>
    <property type="project" value="UniProtKB-UniRule"/>
</dbReference>
<evidence type="ECO:0000256" key="5">
    <source>
        <dbReference type="ARBA" id="ARBA00022840"/>
    </source>
</evidence>
<dbReference type="GO" id="GO:0004674">
    <property type="term" value="F:protein serine/threonine kinase activity"/>
    <property type="evidence" value="ECO:0007669"/>
    <property type="project" value="UniProtKB-KW"/>
</dbReference>
<dbReference type="OrthoDB" id="193931at2759"/>
<evidence type="ECO:0000256" key="3">
    <source>
        <dbReference type="ARBA" id="ARBA00022741"/>
    </source>
</evidence>
<accession>A0A196SFB2</accession>
<feature type="compositionally biased region" description="Basic and acidic residues" evidence="7">
    <location>
        <begin position="233"/>
        <end position="242"/>
    </location>
</feature>
<feature type="region of interest" description="Disordered" evidence="7">
    <location>
        <begin position="219"/>
        <end position="242"/>
    </location>
</feature>
<dbReference type="InterPro" id="IPR017441">
    <property type="entry name" value="Protein_kinase_ATP_BS"/>
</dbReference>
<dbReference type="CDD" id="cd00821">
    <property type="entry name" value="PH"/>
    <property type="match status" value="1"/>
</dbReference>